<dbReference type="EC" id="6.1.1.9" evidence="12"/>
<dbReference type="InterPro" id="IPR009008">
    <property type="entry name" value="Val/Leu/Ile-tRNA-synth_edit"/>
</dbReference>
<dbReference type="HAMAP" id="MF_02004">
    <property type="entry name" value="Val_tRNA_synth_type1"/>
    <property type="match status" value="1"/>
</dbReference>
<organism evidence="16 17">
    <name type="scientific">Maribacter algicola</name>
    <dbReference type="NCBI Taxonomy" id="2498892"/>
    <lineage>
        <taxon>Bacteria</taxon>
        <taxon>Pseudomonadati</taxon>
        <taxon>Bacteroidota</taxon>
        <taxon>Flavobacteriia</taxon>
        <taxon>Flavobacteriales</taxon>
        <taxon>Flavobacteriaceae</taxon>
        <taxon>Maribacter</taxon>
    </lineage>
</organism>
<comment type="domain">
    <text evidence="12">The C-terminal coiled-coil domain is crucial for aminoacylation activity.</text>
</comment>
<dbReference type="InterPro" id="IPR014729">
    <property type="entry name" value="Rossmann-like_a/b/a_fold"/>
</dbReference>
<dbReference type="FunFam" id="3.40.50.620:FF:000032">
    <property type="entry name" value="Valine--tRNA ligase"/>
    <property type="match status" value="1"/>
</dbReference>
<dbReference type="InterPro" id="IPR019499">
    <property type="entry name" value="Val-tRNA_synth_tRNA-bd"/>
</dbReference>
<dbReference type="NCBIfam" id="TIGR00422">
    <property type="entry name" value="valS"/>
    <property type="match status" value="1"/>
</dbReference>
<evidence type="ECO:0000259" key="13">
    <source>
        <dbReference type="Pfam" id="PF00133"/>
    </source>
</evidence>
<comment type="function">
    <text evidence="12">Catalyzes the attachment of valine to tRNA(Val). As ValRS can inadvertently accommodate and process structurally similar amino acids such as threonine, to avoid such errors, it has a 'posttransfer' editing activity that hydrolyzes mischarged Thr-tRNA(Val) in a tRNA-dependent manner.</text>
</comment>
<dbReference type="GO" id="GO:0005524">
    <property type="term" value="F:ATP binding"/>
    <property type="evidence" value="ECO:0007669"/>
    <property type="project" value="UniProtKB-UniRule"/>
</dbReference>
<dbReference type="Gene3D" id="1.10.287.380">
    <property type="entry name" value="Valyl-tRNA synthetase, C-terminal domain"/>
    <property type="match status" value="1"/>
</dbReference>
<dbReference type="Pfam" id="PF10458">
    <property type="entry name" value="Val_tRNA-synt_C"/>
    <property type="match status" value="1"/>
</dbReference>
<dbReference type="InterPro" id="IPR033705">
    <property type="entry name" value="Anticodon_Ia_Val"/>
</dbReference>
<evidence type="ECO:0000256" key="11">
    <source>
        <dbReference type="ARBA" id="ARBA00060830"/>
    </source>
</evidence>
<dbReference type="GO" id="GO:0002161">
    <property type="term" value="F:aminoacyl-tRNA deacylase activity"/>
    <property type="evidence" value="ECO:0007669"/>
    <property type="project" value="InterPro"/>
</dbReference>
<dbReference type="Gene3D" id="1.10.730.10">
    <property type="entry name" value="Isoleucyl-tRNA Synthetase, Domain 1"/>
    <property type="match status" value="1"/>
</dbReference>
<dbReference type="GO" id="GO:0006438">
    <property type="term" value="P:valyl-tRNA aminoacylation"/>
    <property type="evidence" value="ECO:0007669"/>
    <property type="project" value="UniProtKB-UniRule"/>
</dbReference>
<evidence type="ECO:0000256" key="4">
    <source>
        <dbReference type="ARBA" id="ARBA00022598"/>
    </source>
</evidence>
<dbReference type="InterPro" id="IPR010978">
    <property type="entry name" value="tRNA-bd_arm"/>
</dbReference>
<dbReference type="FunFam" id="1.10.287.380:FF:000001">
    <property type="entry name" value="Valine--tRNA ligase"/>
    <property type="match status" value="1"/>
</dbReference>
<evidence type="ECO:0000256" key="12">
    <source>
        <dbReference type="HAMAP-Rule" id="MF_02004"/>
    </source>
</evidence>
<evidence type="ECO:0000256" key="2">
    <source>
        <dbReference type="ARBA" id="ARBA00011245"/>
    </source>
</evidence>
<feature type="domain" description="Aminoacyl-tRNA synthetase class Ia" evidence="13">
    <location>
        <begin position="16"/>
        <end position="573"/>
    </location>
</feature>
<dbReference type="InterPro" id="IPR009080">
    <property type="entry name" value="tRNAsynth_Ia_anticodon-bd"/>
</dbReference>
<evidence type="ECO:0000313" key="17">
    <source>
        <dbReference type="Proteomes" id="UP000286990"/>
    </source>
</evidence>
<keyword evidence="6 12" id="KW-0067">ATP-binding</keyword>
<evidence type="ECO:0000256" key="10">
    <source>
        <dbReference type="ARBA" id="ARBA00047552"/>
    </source>
</evidence>
<dbReference type="PRINTS" id="PR00986">
    <property type="entry name" value="TRNASYNTHVAL"/>
</dbReference>
<dbReference type="CDD" id="cd00817">
    <property type="entry name" value="ValRS_core"/>
    <property type="match status" value="1"/>
</dbReference>
<dbReference type="InterPro" id="IPR001412">
    <property type="entry name" value="aa-tRNA-synth_I_CS"/>
</dbReference>
<dbReference type="PROSITE" id="PS00178">
    <property type="entry name" value="AA_TRNA_LIGASE_I"/>
    <property type="match status" value="1"/>
</dbReference>
<evidence type="ECO:0000256" key="5">
    <source>
        <dbReference type="ARBA" id="ARBA00022741"/>
    </source>
</evidence>
<feature type="binding site" evidence="12">
    <location>
        <position position="538"/>
    </location>
    <ligand>
        <name>ATP</name>
        <dbReference type="ChEBI" id="CHEBI:30616"/>
    </ligand>
</feature>
<evidence type="ECO:0000256" key="8">
    <source>
        <dbReference type="ARBA" id="ARBA00023054"/>
    </source>
</evidence>
<evidence type="ECO:0000256" key="3">
    <source>
        <dbReference type="ARBA" id="ARBA00022490"/>
    </source>
</evidence>
<dbReference type="SUPFAM" id="SSF52374">
    <property type="entry name" value="Nucleotidylyl transferase"/>
    <property type="match status" value="1"/>
</dbReference>
<dbReference type="Gene3D" id="3.40.50.620">
    <property type="entry name" value="HUPs"/>
    <property type="match status" value="2"/>
</dbReference>
<dbReference type="PANTHER" id="PTHR11946">
    <property type="entry name" value="VALYL-TRNA SYNTHETASES"/>
    <property type="match status" value="1"/>
</dbReference>
<evidence type="ECO:0000259" key="15">
    <source>
        <dbReference type="Pfam" id="PF10458"/>
    </source>
</evidence>
<reference evidence="17" key="1">
    <citation type="submission" date="2018-08" db="EMBL/GenBank/DDBJ databases">
        <authorList>
            <person name="Khan S.A."/>
            <person name="J S.E."/>
        </authorList>
    </citation>
    <scope>NUCLEOTIDE SEQUENCE [LARGE SCALE GENOMIC DNA]</scope>
    <source>
        <strain evidence="17">PoM-212</strain>
    </source>
</reference>
<accession>A0A3R8R5U4</accession>
<dbReference type="OrthoDB" id="9810365at2"/>
<dbReference type="PANTHER" id="PTHR11946:SF109">
    <property type="entry name" value="VALINE--TRNA LIGASE"/>
    <property type="match status" value="1"/>
</dbReference>
<evidence type="ECO:0000259" key="14">
    <source>
        <dbReference type="Pfam" id="PF08264"/>
    </source>
</evidence>
<dbReference type="Pfam" id="PF00133">
    <property type="entry name" value="tRNA-synt_1"/>
    <property type="match status" value="1"/>
</dbReference>
<evidence type="ECO:0000256" key="9">
    <source>
        <dbReference type="ARBA" id="ARBA00023146"/>
    </source>
</evidence>
<dbReference type="SUPFAM" id="SSF46589">
    <property type="entry name" value="tRNA-binding arm"/>
    <property type="match status" value="1"/>
</dbReference>
<feature type="short sequence motif" description="'HIGH' region" evidence="12">
    <location>
        <begin position="43"/>
        <end position="53"/>
    </location>
</feature>
<comment type="subunit">
    <text evidence="2 12">Monomer.</text>
</comment>
<dbReference type="AlphaFoldDB" id="A0A3R8R5U4"/>
<comment type="caution">
    <text evidence="12">Lacks conserved residue(s) required for the propagation of feature annotation.</text>
</comment>
<keyword evidence="4 12" id="KW-0436">Ligase</keyword>
<evidence type="ECO:0000256" key="7">
    <source>
        <dbReference type="ARBA" id="ARBA00022917"/>
    </source>
</evidence>
<evidence type="ECO:0000313" key="16">
    <source>
        <dbReference type="EMBL" id="RRQ47760.1"/>
    </source>
</evidence>
<dbReference type="InterPro" id="IPR013155">
    <property type="entry name" value="M/V/L/I-tRNA-synth_anticd-bd"/>
</dbReference>
<comment type="subcellular location">
    <subcellularLocation>
        <location evidence="1 12">Cytoplasm</location>
    </subcellularLocation>
</comment>
<feature type="domain" description="Valyl-tRNA synthetase tRNA-binding arm" evidence="15">
    <location>
        <begin position="811"/>
        <end position="876"/>
    </location>
</feature>
<feature type="domain" description="Methionyl/Valyl/Leucyl/Isoleucyl-tRNA synthetase anticodon-binding" evidence="14">
    <location>
        <begin position="616"/>
        <end position="757"/>
    </location>
</feature>
<dbReference type="Pfam" id="PF08264">
    <property type="entry name" value="Anticodon_1"/>
    <property type="match status" value="1"/>
</dbReference>
<name>A0A3R8R5U4_9FLAO</name>
<dbReference type="SUPFAM" id="SSF47323">
    <property type="entry name" value="Anticodon-binding domain of a subclass of class I aminoacyl-tRNA synthetases"/>
    <property type="match status" value="1"/>
</dbReference>
<dbReference type="InterPro" id="IPR002303">
    <property type="entry name" value="Valyl-tRNA_ligase"/>
</dbReference>
<dbReference type="NCBIfam" id="NF004349">
    <property type="entry name" value="PRK05729.1"/>
    <property type="match status" value="1"/>
</dbReference>
<dbReference type="Proteomes" id="UP000286990">
    <property type="component" value="Unassembled WGS sequence"/>
</dbReference>
<dbReference type="InterPro" id="IPR037118">
    <property type="entry name" value="Val-tRNA_synth_C_sf"/>
</dbReference>
<reference evidence="17" key="2">
    <citation type="submission" date="2018-12" db="EMBL/GenBank/DDBJ databases">
        <title>Maribacter lutimaris sp. nov., isolated from marine sediment.</title>
        <authorList>
            <person name="Kim K.K."/>
        </authorList>
    </citation>
    <scope>NUCLEOTIDE SEQUENCE [LARGE SCALE GENOMIC DNA]</scope>
    <source>
        <strain evidence="17">PoM-212</strain>
    </source>
</reference>
<dbReference type="EMBL" id="QUSX01000003">
    <property type="protein sequence ID" value="RRQ47760.1"/>
    <property type="molecule type" value="Genomic_DNA"/>
</dbReference>
<sequence length="876" mass="101411">MEIPSKYEPIQVENRWYDYWMQHNYFHSTPDEREAYTIVIPPPNVTGVLHMGHMLNNTIQDVLIRRARLKGKNACWVPGTDHASIATEAKVVAKLKEQGIHKSEISREEFLKHAWDWTHEYGGVILEQLKKLGCSCDWDRTAFTMDKVRYESVIKVFVDLYEKGLIYRGYRMVNWDPEAKTTLSDEEVIYEEKQGLLYYLEYSIEGSDKKVTIATTRPETILGDTAICINPNDERYAHLKGKKAIVPLCNRVIPIIEDDYVDIEFGTGCLKVTPAHDVNDKALGEKHNLETVDIFNDDATLNSFGLHYEGKDRFVVRKEIAKELEEKGFLVKTEQHLNKVGTSERTKAVIEPRLSDQWFLKMEELVKPAIRAVLESEEIKFFPKRFDNTYRHWMENIRDWNISRQLWWGQRIPAYYFGDGQEDFVVAMDEEDALARAKKKSGNKNLALTDLKQDADVLDTWFSSWLWPISVFNGILEPENDEVNYYYPTNDLVTGPDIIFFWVARMIIAGYEYRDSRPFENVYFTGLVRDKQRRKMSKQLGNSPDALQLIKEYGADGVRVGLLLSSAAGNDLMFDEDLCQQGKNFANKIWNGFRLLKGWEVADLPQPDASKLGIEWYKAKFNQTLKEIEDHFGKYRISDALMAIYKLVWDDYSSWLLEIIKPAYQQPIDRKSFEEVIHIFEQNLKLLHPFMPFLTEEVWQHISERDPSQALIISNWPELYAADDTLVGHFEFTTEVVAGIRTIRKEKNIPMKESLELLVLNEENRVADWDCIIGKLTNLSSISYVGDTVDGALSFRVKSNEYFIPMGGAIDVDAEKAKIEDELKYIKGFLISVKKKLSNERFVNNAPEQVIEMERKKQADAEAKIETLEKSLANLG</sequence>
<dbReference type="GO" id="GO:0005829">
    <property type="term" value="C:cytosol"/>
    <property type="evidence" value="ECO:0007669"/>
    <property type="project" value="TreeGrafter"/>
</dbReference>
<keyword evidence="9 12" id="KW-0030">Aminoacyl-tRNA synthetase</keyword>
<comment type="caution">
    <text evidence="16">The sequence shown here is derived from an EMBL/GenBank/DDBJ whole genome shotgun (WGS) entry which is preliminary data.</text>
</comment>
<dbReference type="GO" id="GO:0004832">
    <property type="term" value="F:valine-tRNA ligase activity"/>
    <property type="evidence" value="ECO:0007669"/>
    <property type="project" value="UniProtKB-UniRule"/>
</dbReference>
<dbReference type="RefSeq" id="WP_125223799.1">
    <property type="nucleotide sequence ID" value="NZ_QUSX01000003.1"/>
</dbReference>
<evidence type="ECO:0000256" key="1">
    <source>
        <dbReference type="ARBA" id="ARBA00004496"/>
    </source>
</evidence>
<keyword evidence="17" id="KW-1185">Reference proteome</keyword>
<dbReference type="InterPro" id="IPR002300">
    <property type="entry name" value="aa-tRNA-synth_Ia"/>
</dbReference>
<gene>
    <name evidence="12" type="primary">valS</name>
    <name evidence="16" type="ORF">DZC72_15440</name>
</gene>
<keyword evidence="5 12" id="KW-0547">Nucleotide-binding</keyword>
<comment type="domain">
    <text evidence="12">ValRS has two distinct active sites: one for aminoacylation and one for editing. The misactivated threonine is translocated from the active site to the editing site.</text>
</comment>
<comment type="catalytic activity">
    <reaction evidence="10 12">
        <text>tRNA(Val) + L-valine + ATP = L-valyl-tRNA(Val) + AMP + diphosphate</text>
        <dbReference type="Rhea" id="RHEA:10704"/>
        <dbReference type="Rhea" id="RHEA-COMP:9672"/>
        <dbReference type="Rhea" id="RHEA-COMP:9708"/>
        <dbReference type="ChEBI" id="CHEBI:30616"/>
        <dbReference type="ChEBI" id="CHEBI:33019"/>
        <dbReference type="ChEBI" id="CHEBI:57762"/>
        <dbReference type="ChEBI" id="CHEBI:78442"/>
        <dbReference type="ChEBI" id="CHEBI:78537"/>
        <dbReference type="ChEBI" id="CHEBI:456215"/>
        <dbReference type="EC" id="6.1.1.9"/>
    </reaction>
</comment>
<dbReference type="Gene3D" id="3.90.740.10">
    <property type="entry name" value="Valyl/Leucyl/Isoleucyl-tRNA synthetase, editing domain"/>
    <property type="match status" value="1"/>
</dbReference>
<protein>
    <recommendedName>
        <fullName evidence="12">Valine--tRNA ligase</fullName>
        <ecNumber evidence="12">6.1.1.9</ecNumber>
    </recommendedName>
    <alternativeName>
        <fullName evidence="12">Valyl-tRNA synthetase</fullName>
        <shortName evidence="12">ValRS</shortName>
    </alternativeName>
</protein>
<keyword evidence="8 12" id="KW-0175">Coiled coil</keyword>
<keyword evidence="7 12" id="KW-0648">Protein biosynthesis</keyword>
<comment type="similarity">
    <text evidence="11 12">Belongs to the class-I aminoacyl-tRNA synthetase family. ValS type 1 subfamily.</text>
</comment>
<dbReference type="SUPFAM" id="SSF50677">
    <property type="entry name" value="ValRS/IleRS/LeuRS editing domain"/>
    <property type="match status" value="1"/>
</dbReference>
<dbReference type="CDD" id="cd07962">
    <property type="entry name" value="Anticodon_Ia_Val"/>
    <property type="match status" value="1"/>
</dbReference>
<keyword evidence="3 12" id="KW-0963">Cytoplasm</keyword>
<evidence type="ECO:0000256" key="6">
    <source>
        <dbReference type="ARBA" id="ARBA00022840"/>
    </source>
</evidence>
<proteinExistence type="inferred from homology"/>